<evidence type="ECO:0000256" key="4">
    <source>
        <dbReference type="ARBA" id="ARBA00020771"/>
    </source>
</evidence>
<accession>A0A7U4THD0</accession>
<dbReference type="PIRSF" id="PIRSF001415">
    <property type="entry name" value="Porphbilin_synth"/>
    <property type="match status" value="1"/>
</dbReference>
<dbReference type="UniPathway" id="UPA00251">
    <property type="reaction ID" value="UER00318"/>
</dbReference>
<dbReference type="KEGG" id="daw:HS1_000305"/>
<dbReference type="NCBIfam" id="NF006762">
    <property type="entry name" value="PRK09283.1"/>
    <property type="match status" value="1"/>
</dbReference>
<evidence type="ECO:0000256" key="14">
    <source>
        <dbReference type="RuleBase" id="RU004161"/>
    </source>
</evidence>
<dbReference type="GO" id="GO:0008270">
    <property type="term" value="F:zinc ion binding"/>
    <property type="evidence" value="ECO:0007669"/>
    <property type="project" value="TreeGrafter"/>
</dbReference>
<comment type="subunit">
    <text evidence="13">Homooctamer.</text>
</comment>
<feature type="binding site" evidence="11">
    <location>
        <position position="122"/>
    </location>
    <ligand>
        <name>Zn(2+)</name>
        <dbReference type="ChEBI" id="CHEBI:29105"/>
        <note>catalytic</note>
    </ligand>
</feature>
<dbReference type="GO" id="GO:0005829">
    <property type="term" value="C:cytosol"/>
    <property type="evidence" value="ECO:0007669"/>
    <property type="project" value="TreeGrafter"/>
</dbReference>
<dbReference type="EC" id="4.2.1.24" evidence="3 13"/>
<comment type="pathway">
    <text evidence="1">Porphyrin-containing compound metabolism; protoporphyrin-IX biosynthesis; coproporphyrinogen-III from 5-aminolevulinate: step 1/4.</text>
</comment>
<dbReference type="RefSeq" id="WP_066060412.1">
    <property type="nucleotide sequence ID" value="NZ_CP013015.1"/>
</dbReference>
<dbReference type="FunFam" id="3.20.20.70:FF:000019">
    <property type="entry name" value="Delta-aminolevulinic acid dehydratase"/>
    <property type="match status" value="1"/>
</dbReference>
<keyword evidence="7 13" id="KW-0627">Porphyrin biosynthesis</keyword>
<evidence type="ECO:0000256" key="10">
    <source>
        <dbReference type="PIRSR" id="PIRSR001415-2"/>
    </source>
</evidence>
<keyword evidence="16" id="KW-1185">Reference proteome</keyword>
<feature type="binding site" evidence="10">
    <location>
        <position position="313"/>
    </location>
    <ligand>
        <name>5-aminolevulinate</name>
        <dbReference type="ChEBI" id="CHEBI:356416"/>
        <label>2</label>
    </ligand>
</feature>
<dbReference type="PANTHER" id="PTHR11458">
    <property type="entry name" value="DELTA-AMINOLEVULINIC ACID DEHYDRATASE"/>
    <property type="match status" value="1"/>
</dbReference>
<gene>
    <name evidence="15" type="ORF">HS1_000305</name>
</gene>
<dbReference type="InterPro" id="IPR030656">
    <property type="entry name" value="ALAD_AS"/>
</dbReference>
<evidence type="ECO:0000256" key="8">
    <source>
        <dbReference type="ARBA" id="ARBA00047651"/>
    </source>
</evidence>
<feature type="binding site" evidence="11">
    <location>
        <position position="120"/>
    </location>
    <ligand>
        <name>Zn(2+)</name>
        <dbReference type="ChEBI" id="CHEBI:29105"/>
        <note>catalytic</note>
    </ligand>
</feature>
<comment type="similarity">
    <text evidence="2 14">Belongs to the ALAD family.</text>
</comment>
<dbReference type="PRINTS" id="PR00144">
    <property type="entry name" value="DALDHYDRTASE"/>
</dbReference>
<comment type="catalytic activity">
    <reaction evidence="8 13">
        <text>2 5-aminolevulinate = porphobilinogen + 2 H2O + H(+)</text>
        <dbReference type="Rhea" id="RHEA:24064"/>
        <dbReference type="ChEBI" id="CHEBI:15377"/>
        <dbReference type="ChEBI" id="CHEBI:15378"/>
        <dbReference type="ChEBI" id="CHEBI:58126"/>
        <dbReference type="ChEBI" id="CHEBI:356416"/>
        <dbReference type="EC" id="4.2.1.24"/>
    </reaction>
</comment>
<dbReference type="AlphaFoldDB" id="A0A7U4THD0"/>
<feature type="active site" description="Schiff-base intermediate with substrate" evidence="9">
    <location>
        <position position="195"/>
    </location>
</feature>
<dbReference type="CDD" id="cd00384">
    <property type="entry name" value="ALAD_PBGS"/>
    <property type="match status" value="1"/>
</dbReference>
<dbReference type="SUPFAM" id="SSF51569">
    <property type="entry name" value="Aldolase"/>
    <property type="match status" value="1"/>
</dbReference>
<evidence type="ECO:0000256" key="5">
    <source>
        <dbReference type="ARBA" id="ARBA00023133"/>
    </source>
</evidence>
<evidence type="ECO:0000256" key="1">
    <source>
        <dbReference type="ARBA" id="ARBA00004694"/>
    </source>
</evidence>
<protein>
    <recommendedName>
        <fullName evidence="4 13">Delta-aminolevulinic acid dehydratase</fullName>
        <ecNumber evidence="3 13">4.2.1.24</ecNumber>
    </recommendedName>
</protein>
<keyword evidence="5" id="KW-0350">Heme biosynthesis</keyword>
<evidence type="ECO:0000256" key="9">
    <source>
        <dbReference type="PIRSR" id="PIRSR001415-1"/>
    </source>
</evidence>
<proteinExistence type="inferred from homology"/>
<feature type="binding site" evidence="10">
    <location>
        <position position="205"/>
    </location>
    <ligand>
        <name>5-aminolevulinate</name>
        <dbReference type="ChEBI" id="CHEBI:356416"/>
        <label>1</label>
    </ligand>
</feature>
<feature type="binding site" evidence="10">
    <location>
        <position position="217"/>
    </location>
    <ligand>
        <name>5-aminolevulinate</name>
        <dbReference type="ChEBI" id="CHEBI:356416"/>
        <label>1</label>
    </ligand>
</feature>
<keyword evidence="11" id="KW-0862">Zinc</keyword>
<evidence type="ECO:0000256" key="6">
    <source>
        <dbReference type="ARBA" id="ARBA00023239"/>
    </source>
</evidence>
<evidence type="ECO:0000256" key="3">
    <source>
        <dbReference type="ARBA" id="ARBA00012053"/>
    </source>
</evidence>
<evidence type="ECO:0000256" key="7">
    <source>
        <dbReference type="ARBA" id="ARBA00023244"/>
    </source>
</evidence>
<dbReference type="GO" id="GO:0006782">
    <property type="term" value="P:protoporphyrinogen IX biosynthetic process"/>
    <property type="evidence" value="ECO:0007669"/>
    <property type="project" value="UniProtKB-UniPathway"/>
</dbReference>
<dbReference type="InterPro" id="IPR001731">
    <property type="entry name" value="ALAD"/>
</dbReference>
<keyword evidence="6 13" id="KW-0456">Lyase</keyword>
<feature type="active site" description="Schiff-base intermediate with substrate" evidence="9">
    <location>
        <position position="248"/>
    </location>
</feature>
<reference evidence="15 16" key="1">
    <citation type="submission" date="2015-10" db="EMBL/GenBank/DDBJ databases">
        <title>Candidatus Desulfofervidus auxilii, a hydrogenotrophic sulfate-reducing bacterium involved in the thermophilic anaerobic oxidation of methane.</title>
        <authorList>
            <person name="Krukenberg V."/>
            <person name="Richter M."/>
            <person name="Wegener G."/>
        </authorList>
    </citation>
    <scope>NUCLEOTIDE SEQUENCE [LARGE SCALE GENOMIC DNA]</scope>
    <source>
        <strain evidence="15 16">HS1</strain>
    </source>
</reference>
<dbReference type="SMART" id="SM01004">
    <property type="entry name" value="ALAD"/>
    <property type="match status" value="1"/>
</dbReference>
<feature type="binding site" evidence="12">
    <location>
        <position position="233"/>
    </location>
    <ligand>
        <name>Mg(2+)</name>
        <dbReference type="ChEBI" id="CHEBI:18420"/>
    </ligand>
</feature>
<dbReference type="EMBL" id="CP013015">
    <property type="protein sequence ID" value="AMM40111.1"/>
    <property type="molecule type" value="Genomic_DNA"/>
</dbReference>
<feature type="binding site" evidence="10">
    <location>
        <position position="274"/>
    </location>
    <ligand>
        <name>5-aminolevulinate</name>
        <dbReference type="ChEBI" id="CHEBI:356416"/>
        <label>2</label>
    </ligand>
</feature>
<dbReference type="InterPro" id="IPR013785">
    <property type="entry name" value="Aldolase_TIM"/>
</dbReference>
<dbReference type="PROSITE" id="PS00169">
    <property type="entry name" value="D_ALA_DEHYDRATASE"/>
    <property type="match status" value="1"/>
</dbReference>
<evidence type="ECO:0000313" key="16">
    <source>
        <dbReference type="Proteomes" id="UP000070560"/>
    </source>
</evidence>
<keyword evidence="11" id="KW-0479">Metal-binding</keyword>
<sequence>MHFPQYRPRRLRRNENLRRMVRETFLRIDDLIYPLFVQPGKGIKEPISSMPDNYRFSIDELVKEIKDIYKLGIPAIILFGIPEKKDELGTEAYAKDGIIQRAIKAIKDSVPEIIVITDVCLCEYTSHGHCGVIKNGQIDNDATLELLAKEAVSHAEAGADMVAPSDMMDGRVKAIREALDRSGFSHIPIMSYAVKYASAFYGPFREAAESAPQFGDRRSYQMDPPNAREALREAELDVGEGADIIMVKPALPYLDIIYRVRQAINRPIAAYNVSGEFSMLKAAIANGWLEEKRVVLEALTSIKRAGADLILTYFAKEIATWLSE</sequence>
<keyword evidence="12" id="KW-0460">Magnesium</keyword>
<evidence type="ECO:0000256" key="2">
    <source>
        <dbReference type="ARBA" id="ARBA00008055"/>
    </source>
</evidence>
<dbReference type="GO" id="GO:0004655">
    <property type="term" value="F:porphobilinogen synthase activity"/>
    <property type="evidence" value="ECO:0007669"/>
    <property type="project" value="UniProtKB-EC"/>
</dbReference>
<dbReference type="OrthoDB" id="9805001at2"/>
<dbReference type="PANTHER" id="PTHR11458:SF0">
    <property type="entry name" value="DELTA-AMINOLEVULINIC ACID DEHYDRATASE"/>
    <property type="match status" value="1"/>
</dbReference>
<evidence type="ECO:0000256" key="11">
    <source>
        <dbReference type="PIRSR" id="PIRSR001415-3"/>
    </source>
</evidence>
<organism evidence="15 16">
    <name type="scientific">Desulfofervidus auxilii</name>
    <dbReference type="NCBI Taxonomy" id="1621989"/>
    <lineage>
        <taxon>Bacteria</taxon>
        <taxon>Pseudomonadati</taxon>
        <taxon>Thermodesulfobacteriota</taxon>
        <taxon>Candidatus Desulfofervidia</taxon>
        <taxon>Candidatus Desulfofervidales</taxon>
        <taxon>Candidatus Desulfofervidaceae</taxon>
        <taxon>Candidatus Desulfofervidus</taxon>
    </lineage>
</organism>
<dbReference type="Pfam" id="PF00490">
    <property type="entry name" value="ALAD"/>
    <property type="match status" value="1"/>
</dbReference>
<evidence type="ECO:0000256" key="13">
    <source>
        <dbReference type="RuleBase" id="RU000515"/>
    </source>
</evidence>
<name>A0A7U4THD0_DESA2</name>
<dbReference type="Gene3D" id="3.20.20.70">
    <property type="entry name" value="Aldolase class I"/>
    <property type="match status" value="1"/>
</dbReference>
<feature type="binding site" evidence="11">
    <location>
        <position position="130"/>
    </location>
    <ligand>
        <name>Zn(2+)</name>
        <dbReference type="ChEBI" id="CHEBI:29105"/>
        <note>catalytic</note>
    </ligand>
</feature>
<evidence type="ECO:0000256" key="12">
    <source>
        <dbReference type="PIRSR" id="PIRSR001415-5"/>
    </source>
</evidence>
<dbReference type="Proteomes" id="UP000070560">
    <property type="component" value="Chromosome"/>
</dbReference>
<evidence type="ECO:0000313" key="15">
    <source>
        <dbReference type="EMBL" id="AMM40111.1"/>
    </source>
</evidence>